<dbReference type="EC" id="3.5.1.28" evidence="2"/>
<dbReference type="GO" id="GO:0009254">
    <property type="term" value="P:peptidoglycan turnover"/>
    <property type="evidence" value="ECO:0007669"/>
    <property type="project" value="TreeGrafter"/>
</dbReference>
<dbReference type="InterPro" id="IPR002502">
    <property type="entry name" value="Amidase_domain"/>
</dbReference>
<dbReference type="EMBL" id="AEHJ01000007">
    <property type="protein sequence ID" value="EFO78349.1"/>
    <property type="molecule type" value="Genomic_DNA"/>
</dbReference>
<evidence type="ECO:0000256" key="3">
    <source>
        <dbReference type="ARBA" id="ARBA00022801"/>
    </source>
</evidence>
<dbReference type="GO" id="GO:0009253">
    <property type="term" value="P:peptidoglycan catabolic process"/>
    <property type="evidence" value="ECO:0007669"/>
    <property type="project" value="InterPro"/>
</dbReference>
<organism evidence="8 9">
    <name type="scientific">Bifidobacterium dentium JCVIHMP022</name>
    <dbReference type="NCBI Taxonomy" id="553191"/>
    <lineage>
        <taxon>Bacteria</taxon>
        <taxon>Bacillati</taxon>
        <taxon>Actinomycetota</taxon>
        <taxon>Actinomycetes</taxon>
        <taxon>Bifidobacteriales</taxon>
        <taxon>Bifidobacteriaceae</taxon>
        <taxon>Bifidobacterium</taxon>
    </lineage>
</organism>
<dbReference type="Gene3D" id="3.40.80.10">
    <property type="entry name" value="Peptidoglycan recognition protein-like"/>
    <property type="match status" value="1"/>
</dbReference>
<dbReference type="GO" id="GO:0008745">
    <property type="term" value="F:N-acetylmuramoyl-L-alanine amidase activity"/>
    <property type="evidence" value="ECO:0007669"/>
    <property type="project" value="UniProtKB-EC"/>
</dbReference>
<dbReference type="InterPro" id="IPR013168">
    <property type="entry name" value="Cpl_7_lyso_C"/>
</dbReference>
<dbReference type="AlphaFoldDB" id="A0AB72Z2W4"/>
<dbReference type="InterPro" id="IPR051206">
    <property type="entry name" value="NAMLAA_amidase_2"/>
</dbReference>
<name>A0AB72Z2W4_9BIFI</name>
<dbReference type="SUPFAM" id="SSF55846">
    <property type="entry name" value="N-acetylmuramoyl-L-alanine amidase-like"/>
    <property type="match status" value="1"/>
</dbReference>
<evidence type="ECO:0000313" key="9">
    <source>
        <dbReference type="Proteomes" id="UP000003457"/>
    </source>
</evidence>
<protein>
    <recommendedName>
        <fullName evidence="2">N-acetylmuramoyl-L-alanine amidase</fullName>
        <ecNumber evidence="2">3.5.1.28</ecNumber>
    </recommendedName>
</protein>
<evidence type="ECO:0000256" key="5">
    <source>
        <dbReference type="SAM" id="MobiDB-lite"/>
    </source>
</evidence>
<dbReference type="GO" id="GO:0071555">
    <property type="term" value="P:cell wall organization"/>
    <property type="evidence" value="ECO:0007669"/>
    <property type="project" value="UniProtKB-KW"/>
</dbReference>
<dbReference type="RefSeq" id="WP_003841933.1">
    <property type="nucleotide sequence ID" value="NZ_AEHJ01000007.1"/>
</dbReference>
<feature type="domain" description="Cpl-7 lysozyme C-terminal" evidence="7">
    <location>
        <begin position="178"/>
        <end position="216"/>
    </location>
</feature>
<comment type="caution">
    <text evidence="8">The sequence shown here is derived from an EMBL/GenBank/DDBJ whole genome shotgun (WGS) entry which is preliminary data.</text>
</comment>
<reference evidence="8 9" key="1">
    <citation type="submission" date="2010-10" db="EMBL/GenBank/DDBJ databases">
        <authorList>
            <person name="Durkin A.S."/>
            <person name="Madupu R."/>
            <person name="Torralba M."/>
            <person name="Gillis M."/>
            <person name="Methe B."/>
            <person name="Sutton G."/>
            <person name="Nelson K.E."/>
        </authorList>
    </citation>
    <scope>NUCLEOTIDE SEQUENCE [LARGE SCALE GENOMIC DNA]</scope>
    <source>
        <strain evidence="8 9">JCVIHMP022</strain>
    </source>
</reference>
<evidence type="ECO:0000256" key="1">
    <source>
        <dbReference type="ARBA" id="ARBA00001561"/>
    </source>
</evidence>
<dbReference type="Proteomes" id="UP000003457">
    <property type="component" value="Unassembled WGS sequence"/>
</dbReference>
<keyword evidence="4" id="KW-0961">Cell wall biogenesis/degradation</keyword>
<keyword evidence="3" id="KW-0378">Hydrolase</keyword>
<evidence type="ECO:0000259" key="6">
    <source>
        <dbReference type="SMART" id="SM00644"/>
    </source>
</evidence>
<gene>
    <name evidence="8" type="ORF">HMPREF9003_0456</name>
</gene>
<feature type="region of interest" description="Disordered" evidence="5">
    <location>
        <begin position="159"/>
        <end position="178"/>
    </location>
</feature>
<dbReference type="CDD" id="cd06583">
    <property type="entry name" value="PGRP"/>
    <property type="match status" value="1"/>
</dbReference>
<evidence type="ECO:0000259" key="7">
    <source>
        <dbReference type="SMART" id="SM01095"/>
    </source>
</evidence>
<feature type="domain" description="Cpl-7 lysozyme C-terminal" evidence="7">
    <location>
        <begin position="231"/>
        <end position="269"/>
    </location>
</feature>
<sequence length="269" mass="27878">MASVAEFIQCDSRNYTAGRQGNRIRKIVVHYTGTEASAHNNLLYFSRSSAGASAHYFIDKDGTLRQLVSEGDTAWHAGHWATNLCSVGIEVVSGGADFTEAQINTLATLVADIRSRCGVSADDVIRHYDVTGKLCPAPYVDGSKWAALHERICGGAASSGGGSGSGGSGGGPAPSGDVSELARRVINGEFGNGDVRKAALGSSYSAVQTRVNEMLGCGSSGGGSGSAGVDIDALARAVINGDYGNGEERRQRLGANYAAVQRRVNEMLS</sequence>
<evidence type="ECO:0000256" key="2">
    <source>
        <dbReference type="ARBA" id="ARBA00011901"/>
    </source>
</evidence>
<evidence type="ECO:0000313" key="8">
    <source>
        <dbReference type="EMBL" id="EFO78349.1"/>
    </source>
</evidence>
<evidence type="ECO:0000256" key="4">
    <source>
        <dbReference type="ARBA" id="ARBA00023316"/>
    </source>
</evidence>
<dbReference type="Pfam" id="PF08230">
    <property type="entry name" value="CW_7"/>
    <property type="match status" value="2"/>
</dbReference>
<accession>A0AB72Z2W4</accession>
<dbReference type="SMART" id="SM01095">
    <property type="entry name" value="Cpl-7"/>
    <property type="match status" value="2"/>
</dbReference>
<dbReference type="Pfam" id="PF01510">
    <property type="entry name" value="Amidase_2"/>
    <property type="match status" value="1"/>
</dbReference>
<comment type="catalytic activity">
    <reaction evidence="1">
        <text>Hydrolyzes the link between N-acetylmuramoyl residues and L-amino acid residues in certain cell-wall glycopeptides.</text>
        <dbReference type="EC" id="3.5.1.28"/>
    </reaction>
</comment>
<feature type="compositionally biased region" description="Gly residues" evidence="5">
    <location>
        <begin position="159"/>
        <end position="173"/>
    </location>
</feature>
<dbReference type="PANTHER" id="PTHR30417:SF1">
    <property type="entry name" value="N-ACETYLMURAMOYL-L-ALANINE AMIDASE AMID"/>
    <property type="match status" value="1"/>
</dbReference>
<dbReference type="SMART" id="SM00644">
    <property type="entry name" value="Ami_2"/>
    <property type="match status" value="1"/>
</dbReference>
<dbReference type="InterPro" id="IPR036505">
    <property type="entry name" value="Amidase/PGRP_sf"/>
</dbReference>
<feature type="domain" description="N-acetylmuramoyl-L-alanine amidase" evidence="6">
    <location>
        <begin position="12"/>
        <end position="145"/>
    </location>
</feature>
<proteinExistence type="predicted"/>
<dbReference type="PANTHER" id="PTHR30417">
    <property type="entry name" value="N-ACETYLMURAMOYL-L-ALANINE AMIDASE AMID"/>
    <property type="match status" value="1"/>
</dbReference>